<reference evidence="1 2" key="1">
    <citation type="submission" date="2019-03" db="EMBL/GenBank/DDBJ databases">
        <title>Jiella endophytica sp. nov., a novel endophytic bacterium isolated from root of Ficus microcarpa Linn. f.</title>
        <authorList>
            <person name="Tuo L."/>
        </authorList>
    </citation>
    <scope>NUCLEOTIDE SEQUENCE [LARGE SCALE GENOMIC DNA]</scope>
    <source>
        <strain evidence="1 2">CBS5Q-3</strain>
    </source>
</reference>
<dbReference type="AlphaFoldDB" id="A0A4Y8RAZ3"/>
<organism evidence="1 2">
    <name type="scientific">Jiella endophytica</name>
    <dbReference type="NCBI Taxonomy" id="2558362"/>
    <lineage>
        <taxon>Bacteria</taxon>
        <taxon>Pseudomonadati</taxon>
        <taxon>Pseudomonadota</taxon>
        <taxon>Alphaproteobacteria</taxon>
        <taxon>Hyphomicrobiales</taxon>
        <taxon>Aurantimonadaceae</taxon>
        <taxon>Jiella</taxon>
    </lineage>
</organism>
<dbReference type="RefSeq" id="WP_134764098.1">
    <property type="nucleotide sequence ID" value="NZ_SOZD01000011.1"/>
</dbReference>
<name>A0A4Y8RAZ3_9HYPH</name>
<comment type="caution">
    <text evidence="1">The sequence shown here is derived from an EMBL/GenBank/DDBJ whole genome shotgun (WGS) entry which is preliminary data.</text>
</comment>
<accession>A0A4Y8RAZ3</accession>
<dbReference type="OrthoDB" id="5176662at2"/>
<protein>
    <submittedName>
        <fullName evidence="1">HAMP domain-containing histidine kinase</fullName>
    </submittedName>
</protein>
<dbReference type="Proteomes" id="UP000298179">
    <property type="component" value="Unassembled WGS sequence"/>
</dbReference>
<evidence type="ECO:0000313" key="1">
    <source>
        <dbReference type="EMBL" id="TFF18037.1"/>
    </source>
</evidence>
<keyword evidence="1" id="KW-0808">Transferase</keyword>
<evidence type="ECO:0000313" key="2">
    <source>
        <dbReference type="Proteomes" id="UP000298179"/>
    </source>
</evidence>
<keyword evidence="2" id="KW-1185">Reference proteome</keyword>
<dbReference type="EMBL" id="SOZD01000011">
    <property type="protein sequence ID" value="TFF18037.1"/>
    <property type="molecule type" value="Genomic_DNA"/>
</dbReference>
<sequence>MSLTQEIAGPRGLAPDSADPILTTAMVKAFCHDCRTPLAVISEFASIVREELEPNETGDSAELLGLVHDRVWDVETLLGTLEFLKVELDDPAGRPPAEIDVAALIEDLRPNIETIAARWGIEVQFLGPPEPPVCLCDAGSFREAVVALLNDLCRSASRRDTIRIGVPLDLDTLKLQLCLWRGEGWTPSELLGGTELMRVEPKTFRQRFAGIVLARAGGSLVIKQKDTGAAFVLQLSRP</sequence>
<keyword evidence="1" id="KW-0418">Kinase</keyword>
<dbReference type="GO" id="GO:0016301">
    <property type="term" value="F:kinase activity"/>
    <property type="evidence" value="ECO:0007669"/>
    <property type="project" value="UniProtKB-KW"/>
</dbReference>
<gene>
    <name evidence="1" type="ORF">E3C22_22305</name>
</gene>
<proteinExistence type="predicted"/>